<gene>
    <name evidence="2" type="ORF">M0R45_010729</name>
</gene>
<dbReference type="EMBL" id="JBEDUW010000002">
    <property type="protein sequence ID" value="KAK9945204.1"/>
    <property type="molecule type" value="Genomic_DNA"/>
</dbReference>
<name>A0AAW1Y831_RUBAR</name>
<evidence type="ECO:0000313" key="2">
    <source>
        <dbReference type="EMBL" id="KAK9945204.1"/>
    </source>
</evidence>
<sequence length="135" mass="15439">MIVDVYETSGSKMREEENDAVHVEKLYCAKLVIESRIYRMRGIDPILIIYVIFNAENTHHRSAGGRAKKDVKVDHKETEATTPPRNKKIAGPRPEELGCAGLMPEKEEEGRIPLLLNGNDDFIRNDKTRLRVMYS</sequence>
<evidence type="ECO:0000256" key="1">
    <source>
        <dbReference type="SAM" id="MobiDB-lite"/>
    </source>
</evidence>
<dbReference type="AlphaFoldDB" id="A0AAW1Y831"/>
<comment type="caution">
    <text evidence="2">The sequence shown here is derived from an EMBL/GenBank/DDBJ whole genome shotgun (WGS) entry which is preliminary data.</text>
</comment>
<accession>A0AAW1Y831</accession>
<keyword evidence="3" id="KW-1185">Reference proteome</keyword>
<organism evidence="2 3">
    <name type="scientific">Rubus argutus</name>
    <name type="common">Southern blackberry</name>
    <dbReference type="NCBI Taxonomy" id="59490"/>
    <lineage>
        <taxon>Eukaryota</taxon>
        <taxon>Viridiplantae</taxon>
        <taxon>Streptophyta</taxon>
        <taxon>Embryophyta</taxon>
        <taxon>Tracheophyta</taxon>
        <taxon>Spermatophyta</taxon>
        <taxon>Magnoliopsida</taxon>
        <taxon>eudicotyledons</taxon>
        <taxon>Gunneridae</taxon>
        <taxon>Pentapetalae</taxon>
        <taxon>rosids</taxon>
        <taxon>fabids</taxon>
        <taxon>Rosales</taxon>
        <taxon>Rosaceae</taxon>
        <taxon>Rosoideae</taxon>
        <taxon>Rosoideae incertae sedis</taxon>
        <taxon>Rubus</taxon>
    </lineage>
</organism>
<feature type="region of interest" description="Disordered" evidence="1">
    <location>
        <begin position="63"/>
        <end position="97"/>
    </location>
</feature>
<proteinExistence type="predicted"/>
<feature type="compositionally biased region" description="Basic and acidic residues" evidence="1">
    <location>
        <begin position="67"/>
        <end position="79"/>
    </location>
</feature>
<evidence type="ECO:0000313" key="3">
    <source>
        <dbReference type="Proteomes" id="UP001457282"/>
    </source>
</evidence>
<reference evidence="2 3" key="1">
    <citation type="journal article" date="2023" name="G3 (Bethesda)">
        <title>A chromosome-length genome assembly and annotation of blackberry (Rubus argutus, cv. 'Hillquist').</title>
        <authorList>
            <person name="Bruna T."/>
            <person name="Aryal R."/>
            <person name="Dudchenko O."/>
            <person name="Sargent D.J."/>
            <person name="Mead D."/>
            <person name="Buti M."/>
            <person name="Cavallini A."/>
            <person name="Hytonen T."/>
            <person name="Andres J."/>
            <person name="Pham M."/>
            <person name="Weisz D."/>
            <person name="Mascagni F."/>
            <person name="Usai G."/>
            <person name="Natali L."/>
            <person name="Bassil N."/>
            <person name="Fernandez G.E."/>
            <person name="Lomsadze A."/>
            <person name="Armour M."/>
            <person name="Olukolu B."/>
            <person name="Poorten T."/>
            <person name="Britton C."/>
            <person name="Davik J."/>
            <person name="Ashrafi H."/>
            <person name="Aiden E.L."/>
            <person name="Borodovsky M."/>
            <person name="Worthington M."/>
        </authorList>
    </citation>
    <scope>NUCLEOTIDE SEQUENCE [LARGE SCALE GENOMIC DNA]</scope>
    <source>
        <strain evidence="2">PI 553951</strain>
    </source>
</reference>
<protein>
    <submittedName>
        <fullName evidence="2">Uncharacterized protein</fullName>
    </submittedName>
</protein>
<dbReference type="Proteomes" id="UP001457282">
    <property type="component" value="Unassembled WGS sequence"/>
</dbReference>